<proteinExistence type="predicted"/>
<name>A0A2T5IT67_9GAMM</name>
<comment type="caution">
    <text evidence="1">The sequence shown here is derived from an EMBL/GenBank/DDBJ whole genome shotgun (WGS) entry which is preliminary data.</text>
</comment>
<evidence type="ECO:0000313" key="1">
    <source>
        <dbReference type="EMBL" id="PTQ87064.1"/>
    </source>
</evidence>
<dbReference type="EMBL" id="QAON01000025">
    <property type="protein sequence ID" value="PTQ87064.1"/>
    <property type="molecule type" value="Genomic_DNA"/>
</dbReference>
<gene>
    <name evidence="1" type="ORF">C8N29_1259</name>
</gene>
<sequence length="85" mass="9423">MTNQNHNAPVASKPFALICHFEVPTTELGPDLIPSVKVVIGHYHTQEEVKQARQAIQHPALMAAWMYQSFIDDDCTASEYVGGVQ</sequence>
<protein>
    <submittedName>
        <fullName evidence="1">Uncharacterized protein</fullName>
    </submittedName>
</protein>
<dbReference type="Proteomes" id="UP000244223">
    <property type="component" value="Unassembled WGS sequence"/>
</dbReference>
<accession>A0A2T5IT67</accession>
<organism evidence="1 2">
    <name type="scientific">Agitococcus lubricus</name>
    <dbReference type="NCBI Taxonomy" id="1077255"/>
    <lineage>
        <taxon>Bacteria</taxon>
        <taxon>Pseudomonadati</taxon>
        <taxon>Pseudomonadota</taxon>
        <taxon>Gammaproteobacteria</taxon>
        <taxon>Moraxellales</taxon>
        <taxon>Moraxellaceae</taxon>
        <taxon>Agitococcus</taxon>
    </lineage>
</organism>
<dbReference type="OrthoDB" id="9804366at2"/>
<evidence type="ECO:0000313" key="2">
    <source>
        <dbReference type="Proteomes" id="UP000244223"/>
    </source>
</evidence>
<dbReference type="AlphaFoldDB" id="A0A2T5IT67"/>
<reference evidence="1 2" key="1">
    <citation type="submission" date="2018-04" db="EMBL/GenBank/DDBJ databases">
        <title>Genomic Encyclopedia of Archaeal and Bacterial Type Strains, Phase II (KMG-II): from individual species to whole genera.</title>
        <authorList>
            <person name="Goeker M."/>
        </authorList>
    </citation>
    <scope>NUCLEOTIDE SEQUENCE [LARGE SCALE GENOMIC DNA]</scope>
    <source>
        <strain evidence="1 2">DSM 5822</strain>
    </source>
</reference>
<dbReference type="RefSeq" id="WP_107866955.1">
    <property type="nucleotide sequence ID" value="NZ_QAON01000025.1"/>
</dbReference>
<keyword evidence="2" id="KW-1185">Reference proteome</keyword>